<comment type="subcellular location">
    <subcellularLocation>
        <location evidence="1 9">Mitochondrion inner membrane</location>
        <topology evidence="1 9">Multi-pass membrane protein</topology>
    </subcellularLocation>
</comment>
<dbReference type="Pfam" id="PF03650">
    <property type="entry name" value="MPC"/>
    <property type="match status" value="1"/>
</dbReference>
<evidence type="ECO:0000313" key="10">
    <source>
        <dbReference type="EMBL" id="KAK2179501.1"/>
    </source>
</evidence>
<dbReference type="GO" id="GO:0006850">
    <property type="term" value="P:pyruvate import into mitochondria"/>
    <property type="evidence" value="ECO:0007669"/>
    <property type="project" value="InterPro"/>
</dbReference>
<dbReference type="PANTHER" id="PTHR14154">
    <property type="entry name" value="UPF0041 BRAIN PROTEIN 44-RELATED"/>
    <property type="match status" value="1"/>
</dbReference>
<keyword evidence="8" id="KW-0472">Membrane</keyword>
<sequence>MMSMLMMTPLNSQHIANWGLPLAALADVKDNPEKISGKMTTALCIYSGLFMRFAWKVQPRNMLLFSCHFVNENMQLLQMGRFFDFYYRKTPEEQEEMRKFYIEKAKQKKAELLQKKLEKKKLEEESTR</sequence>
<keyword evidence="5 9" id="KW-0999">Mitochondrion inner membrane</keyword>
<organism evidence="10 11">
    <name type="scientific">Ridgeia piscesae</name>
    <name type="common">Tubeworm</name>
    <dbReference type="NCBI Taxonomy" id="27915"/>
    <lineage>
        <taxon>Eukaryota</taxon>
        <taxon>Metazoa</taxon>
        <taxon>Spiralia</taxon>
        <taxon>Lophotrochozoa</taxon>
        <taxon>Annelida</taxon>
        <taxon>Polychaeta</taxon>
        <taxon>Sedentaria</taxon>
        <taxon>Canalipalpata</taxon>
        <taxon>Sabellida</taxon>
        <taxon>Siboglinidae</taxon>
        <taxon>Ridgeia</taxon>
    </lineage>
</organism>
<keyword evidence="7 9" id="KW-0496">Mitochondrion</keyword>
<evidence type="ECO:0000256" key="3">
    <source>
        <dbReference type="ARBA" id="ARBA00022448"/>
    </source>
</evidence>
<dbReference type="EMBL" id="JAODUO010000486">
    <property type="protein sequence ID" value="KAK2179501.1"/>
    <property type="molecule type" value="Genomic_DNA"/>
</dbReference>
<evidence type="ECO:0000256" key="8">
    <source>
        <dbReference type="ARBA" id="ARBA00023136"/>
    </source>
</evidence>
<evidence type="ECO:0000256" key="6">
    <source>
        <dbReference type="ARBA" id="ARBA00022989"/>
    </source>
</evidence>
<name>A0AAD9NSY7_RIDPI</name>
<reference evidence="10" key="1">
    <citation type="journal article" date="2023" name="Mol. Biol. Evol.">
        <title>Third-Generation Sequencing Reveals the Adaptive Role of the Epigenome in Three Deep-Sea Polychaetes.</title>
        <authorList>
            <person name="Perez M."/>
            <person name="Aroh O."/>
            <person name="Sun Y."/>
            <person name="Lan Y."/>
            <person name="Juniper S.K."/>
            <person name="Young C.R."/>
            <person name="Angers B."/>
            <person name="Qian P.Y."/>
        </authorList>
    </citation>
    <scope>NUCLEOTIDE SEQUENCE</scope>
    <source>
        <strain evidence="10">R07B-5</strain>
    </source>
</reference>
<keyword evidence="6" id="KW-1133">Transmembrane helix</keyword>
<keyword evidence="4" id="KW-0812">Transmembrane</keyword>
<evidence type="ECO:0000256" key="4">
    <source>
        <dbReference type="ARBA" id="ARBA00022692"/>
    </source>
</evidence>
<keyword evidence="3 9" id="KW-0813">Transport</keyword>
<evidence type="ECO:0000256" key="7">
    <source>
        <dbReference type="ARBA" id="ARBA00023128"/>
    </source>
</evidence>
<accession>A0AAD9NSY7</accession>
<evidence type="ECO:0000256" key="9">
    <source>
        <dbReference type="RuleBase" id="RU363100"/>
    </source>
</evidence>
<dbReference type="GO" id="GO:0005743">
    <property type="term" value="C:mitochondrial inner membrane"/>
    <property type="evidence" value="ECO:0007669"/>
    <property type="project" value="UniProtKB-SubCell"/>
</dbReference>
<evidence type="ECO:0000256" key="2">
    <source>
        <dbReference type="ARBA" id="ARBA00006416"/>
    </source>
</evidence>
<gene>
    <name evidence="10" type="ORF">NP493_484g00033</name>
</gene>
<dbReference type="InterPro" id="IPR005336">
    <property type="entry name" value="MPC"/>
</dbReference>
<dbReference type="Proteomes" id="UP001209878">
    <property type="component" value="Unassembled WGS sequence"/>
</dbReference>
<comment type="caution">
    <text evidence="10">The sequence shown here is derived from an EMBL/GenBank/DDBJ whole genome shotgun (WGS) entry which is preliminary data.</text>
</comment>
<keyword evidence="11" id="KW-1185">Reference proteome</keyword>
<comment type="function">
    <text evidence="9">Mediates the uptake of pyruvate into mitochondria.</text>
</comment>
<protein>
    <recommendedName>
        <fullName evidence="9">Mitochondrial pyruvate carrier</fullName>
    </recommendedName>
</protein>
<evidence type="ECO:0000313" key="11">
    <source>
        <dbReference type="Proteomes" id="UP001209878"/>
    </source>
</evidence>
<comment type="similarity">
    <text evidence="2 9">Belongs to the mitochondrial pyruvate carrier (MPC) (TC 2.A.105) family.</text>
</comment>
<proteinExistence type="inferred from homology"/>
<evidence type="ECO:0000256" key="1">
    <source>
        <dbReference type="ARBA" id="ARBA00004448"/>
    </source>
</evidence>
<dbReference type="AlphaFoldDB" id="A0AAD9NSY7"/>
<evidence type="ECO:0000256" key="5">
    <source>
        <dbReference type="ARBA" id="ARBA00022792"/>
    </source>
</evidence>